<dbReference type="EMBL" id="OCNF01000019">
    <property type="protein sequence ID" value="SOD69849.1"/>
    <property type="molecule type" value="Genomic_DNA"/>
</dbReference>
<keyword evidence="4 5" id="KW-0173">Coenzyme A biosynthesis</keyword>
<evidence type="ECO:0000256" key="2">
    <source>
        <dbReference type="ARBA" id="ARBA00022741"/>
    </source>
</evidence>
<dbReference type="Proteomes" id="UP000219669">
    <property type="component" value="Unassembled WGS sequence"/>
</dbReference>
<feature type="binding site" evidence="5">
    <location>
        <begin position="14"/>
        <end position="19"/>
    </location>
    <ligand>
        <name>ATP</name>
        <dbReference type="ChEBI" id="CHEBI:30616"/>
    </ligand>
</feature>
<keyword evidence="3 5" id="KW-0067">ATP-binding</keyword>
<comment type="function">
    <text evidence="5">Catalyzes the phosphorylation of the 3'-hydroxyl group of dephosphocoenzyme A to form coenzyme A.</text>
</comment>
<evidence type="ECO:0000256" key="1">
    <source>
        <dbReference type="ARBA" id="ARBA00009018"/>
    </source>
</evidence>
<dbReference type="GO" id="GO:0005737">
    <property type="term" value="C:cytoplasm"/>
    <property type="evidence" value="ECO:0007669"/>
    <property type="project" value="UniProtKB-SubCell"/>
</dbReference>
<dbReference type="RefSeq" id="WP_224446344.1">
    <property type="nucleotide sequence ID" value="NZ_CP083931.1"/>
</dbReference>
<name>A0A286EG98_9NEIS</name>
<evidence type="ECO:0000256" key="5">
    <source>
        <dbReference type="HAMAP-Rule" id="MF_00376"/>
    </source>
</evidence>
<dbReference type="InterPro" id="IPR027417">
    <property type="entry name" value="P-loop_NTPase"/>
</dbReference>
<keyword evidence="8" id="KW-1185">Reference proteome</keyword>
<evidence type="ECO:0000256" key="4">
    <source>
        <dbReference type="ARBA" id="ARBA00022993"/>
    </source>
</evidence>
<proteinExistence type="inferred from homology"/>
<protein>
    <recommendedName>
        <fullName evidence="5 6">Dephospho-CoA kinase</fullName>
        <ecNumber evidence="5 6">2.7.1.24</ecNumber>
    </recommendedName>
    <alternativeName>
        <fullName evidence="5">Dephosphocoenzyme A kinase</fullName>
    </alternativeName>
</protein>
<dbReference type="SUPFAM" id="SSF52540">
    <property type="entry name" value="P-loop containing nucleoside triphosphate hydrolases"/>
    <property type="match status" value="1"/>
</dbReference>
<evidence type="ECO:0000256" key="6">
    <source>
        <dbReference type="NCBIfam" id="TIGR00152"/>
    </source>
</evidence>
<evidence type="ECO:0000256" key="3">
    <source>
        <dbReference type="ARBA" id="ARBA00022840"/>
    </source>
</evidence>
<dbReference type="AlphaFoldDB" id="A0A286EG98"/>
<dbReference type="GO" id="GO:0015937">
    <property type="term" value="P:coenzyme A biosynthetic process"/>
    <property type="evidence" value="ECO:0007669"/>
    <property type="project" value="UniProtKB-UniRule"/>
</dbReference>
<evidence type="ECO:0000313" key="7">
    <source>
        <dbReference type="EMBL" id="SOD69849.1"/>
    </source>
</evidence>
<dbReference type="EC" id="2.7.1.24" evidence="5 6"/>
<comment type="pathway">
    <text evidence="5">Cofactor biosynthesis; coenzyme A biosynthesis; CoA from (R)-pantothenate: step 5/5.</text>
</comment>
<dbReference type="PANTHER" id="PTHR10695">
    <property type="entry name" value="DEPHOSPHO-COA KINASE-RELATED"/>
    <property type="match status" value="1"/>
</dbReference>
<keyword evidence="5" id="KW-0963">Cytoplasm</keyword>
<dbReference type="HAMAP" id="MF_00376">
    <property type="entry name" value="Dephospho_CoA_kinase"/>
    <property type="match status" value="1"/>
</dbReference>
<dbReference type="PROSITE" id="PS51219">
    <property type="entry name" value="DPCK"/>
    <property type="match status" value="1"/>
</dbReference>
<dbReference type="InterPro" id="IPR001977">
    <property type="entry name" value="Depp_CoAkinase"/>
</dbReference>
<reference evidence="7 8" key="1">
    <citation type="submission" date="2017-09" db="EMBL/GenBank/DDBJ databases">
        <authorList>
            <person name="Ehlers B."/>
            <person name="Leendertz F.H."/>
        </authorList>
    </citation>
    <scope>NUCLEOTIDE SEQUENCE [LARGE SCALE GENOMIC DNA]</scope>
    <source>
        <strain evidence="7 8">DSM 16848</strain>
    </source>
</reference>
<comment type="similarity">
    <text evidence="1 5">Belongs to the CoaE family.</text>
</comment>
<dbReference type="UniPathway" id="UPA00241">
    <property type="reaction ID" value="UER00356"/>
</dbReference>
<evidence type="ECO:0000313" key="8">
    <source>
        <dbReference type="Proteomes" id="UP000219669"/>
    </source>
</evidence>
<comment type="catalytic activity">
    <reaction evidence="5">
        <text>3'-dephospho-CoA + ATP = ADP + CoA + H(+)</text>
        <dbReference type="Rhea" id="RHEA:18245"/>
        <dbReference type="ChEBI" id="CHEBI:15378"/>
        <dbReference type="ChEBI" id="CHEBI:30616"/>
        <dbReference type="ChEBI" id="CHEBI:57287"/>
        <dbReference type="ChEBI" id="CHEBI:57328"/>
        <dbReference type="ChEBI" id="CHEBI:456216"/>
        <dbReference type="EC" id="2.7.1.24"/>
    </reaction>
</comment>
<keyword evidence="2 5" id="KW-0547">Nucleotide-binding</keyword>
<comment type="subcellular location">
    <subcellularLocation>
        <location evidence="5">Cytoplasm</location>
    </subcellularLocation>
</comment>
<accession>A0A286EG98</accession>
<gene>
    <name evidence="5" type="primary">coaE</name>
    <name evidence="7" type="ORF">SAMN02746062_01860</name>
</gene>
<keyword evidence="5 7" id="KW-0418">Kinase</keyword>
<keyword evidence="5" id="KW-0808">Transferase</keyword>
<dbReference type="Gene3D" id="3.40.50.300">
    <property type="entry name" value="P-loop containing nucleotide triphosphate hydrolases"/>
    <property type="match status" value="1"/>
</dbReference>
<dbReference type="GO" id="GO:0004140">
    <property type="term" value="F:dephospho-CoA kinase activity"/>
    <property type="evidence" value="ECO:0007669"/>
    <property type="project" value="UniProtKB-UniRule"/>
</dbReference>
<dbReference type="PANTHER" id="PTHR10695:SF46">
    <property type="entry name" value="BIFUNCTIONAL COENZYME A SYNTHASE-RELATED"/>
    <property type="match status" value="1"/>
</dbReference>
<dbReference type="Pfam" id="PF01121">
    <property type="entry name" value="CoaE"/>
    <property type="match status" value="1"/>
</dbReference>
<organism evidence="7 8">
    <name type="scientific">Alysiella filiformis DSM 16848</name>
    <dbReference type="NCBI Taxonomy" id="1120981"/>
    <lineage>
        <taxon>Bacteria</taxon>
        <taxon>Pseudomonadati</taxon>
        <taxon>Pseudomonadota</taxon>
        <taxon>Betaproteobacteria</taxon>
        <taxon>Neisseriales</taxon>
        <taxon>Neisseriaceae</taxon>
        <taxon>Alysiella</taxon>
    </lineage>
</organism>
<dbReference type="NCBIfam" id="TIGR00152">
    <property type="entry name" value="dephospho-CoA kinase"/>
    <property type="match status" value="1"/>
</dbReference>
<dbReference type="CDD" id="cd02022">
    <property type="entry name" value="DPCK"/>
    <property type="match status" value="1"/>
</dbReference>
<dbReference type="GO" id="GO:0005524">
    <property type="term" value="F:ATP binding"/>
    <property type="evidence" value="ECO:0007669"/>
    <property type="project" value="UniProtKB-UniRule"/>
</dbReference>
<sequence length="213" mass="24350">MMKTHWIAITGGIGSGKSLVTQIFGELGVPHLDADEANRQIINSPQHAALREIRHALGDKAIDVSGCLNRDFVRETVFQHPALKRQLEQILHPHIFAALQIQQNQVAPHTLYGLIELPTLHENSVFRQLVERVLLIVADENVRIERVKARSHLNEKQIRAIIANQISDEQRLRFADDVLHNSGSLNDLRAHVLRQHQFYQTIFNQENQHNVTF</sequence>